<dbReference type="InterPro" id="IPR050866">
    <property type="entry name" value="CNG_cation_channel"/>
</dbReference>
<sequence>MRKASVTQRAPAQGQPHGPKISHVPARPSLLRHSSSYSRASTPTPEGPADIPNDILDSLRAFPLFQSAPAEFLQNIATRLRTHVFAAQDEIIQEGETAKAMYFIMRGAVNVTSKDGESVYAELKAGAFFGEIGILFNVPRTARIVATTRCLLVVLRADDLRKVLPRYPDIEKSIRYEADERWALLNQLKQRRVSTISASFISIRESVLSLDMFRNLPDDILHQICLSVTPHTFRPFTPIVQQGTNGTELFFILSGQVEVVDETNQKTLARLTAGQYFGELAILGLSERRTATVRTVNAVDCLVLGQEEFRKCRELHPTIWRAIEEVAKERMNETRRDFPLLTPPQSTQPLAPSATILKTDADPLAPPPMETRVLRRSSLAPPDSSEAVQPPPTSTMAPSGADVGVVAPDSRGRAKVLRQRSTLLSHAAGNKRPRFRRRSSAVTSAEIVPRVLKTESDNTGLLPRGILEKIFMYLDLPEMMHARQVCRSWSHILAASPALLPVLDLGLYNRKITDTSIGPILAFAQNRPKHVIVRNCFHLTDIGFKALSAACASNAVTWNMASAWDISSSAIVDVAQRAKGLEEVDFGNCRRVGDAVLARVVGWEIPTVPSSLGSGGVVIDTKKSTNNYVGCPKLSKINLSYCKHITDRSMMHLATHASSRLETLKLTRCTSITDAGFQAWSMTRFTRLRELILADCTFLTDSSIVFLTTAAPLLQHLDLSFCCALSDVAVEVLSLGLPRLEYLNLAFCGSAVSDASMRAIGLHLGNLRELSVRGCVRVMAPGVESVVDGCWQLQRLNVSQCRNLLSWVRGGGIERYTEMGKRVEFVL</sequence>
<evidence type="ECO:0000256" key="2">
    <source>
        <dbReference type="ARBA" id="ARBA00022448"/>
    </source>
</evidence>
<evidence type="ECO:0000313" key="13">
    <source>
        <dbReference type="Proteomes" id="UP000033140"/>
    </source>
</evidence>
<dbReference type="InterPro" id="IPR018490">
    <property type="entry name" value="cNMP-bd_dom_sf"/>
</dbReference>
<evidence type="ECO:0000256" key="1">
    <source>
        <dbReference type="ARBA" id="ARBA00004141"/>
    </source>
</evidence>
<dbReference type="Pfam" id="PF12937">
    <property type="entry name" value="F-box-like"/>
    <property type="match status" value="1"/>
</dbReference>
<feature type="domain" description="F-box" evidence="11">
    <location>
        <begin position="456"/>
        <end position="502"/>
    </location>
</feature>
<feature type="region of interest" description="Disordered" evidence="9">
    <location>
        <begin position="375"/>
        <end position="406"/>
    </location>
</feature>
<dbReference type="GO" id="GO:0044877">
    <property type="term" value="F:protein-containing complex binding"/>
    <property type="evidence" value="ECO:0007669"/>
    <property type="project" value="TreeGrafter"/>
</dbReference>
<evidence type="ECO:0000256" key="6">
    <source>
        <dbReference type="ARBA" id="ARBA00023136"/>
    </source>
</evidence>
<keyword evidence="5" id="KW-0406">Ion transport</keyword>
<dbReference type="PROSITE" id="PS50042">
    <property type="entry name" value="CNMP_BINDING_3"/>
    <property type="match status" value="2"/>
</dbReference>
<dbReference type="Pfam" id="PF25372">
    <property type="entry name" value="DUF7885"/>
    <property type="match status" value="1"/>
</dbReference>
<keyword evidence="8" id="KW-0407">Ion channel</keyword>
<dbReference type="InterPro" id="IPR018488">
    <property type="entry name" value="cNMP-bd_CS"/>
</dbReference>
<dbReference type="PANTHER" id="PTHR45638:SF24">
    <property type="entry name" value="CYCLIC NUCLEOTIDE-BINDING DOMAIN PROTEIN (AFU_ORTHOLOGUE AFUA_2G03170)"/>
    <property type="match status" value="1"/>
</dbReference>
<protein>
    <recommendedName>
        <fullName evidence="14">Cyclic nucleotide-binding domain-containing protein</fullName>
    </recommendedName>
</protein>
<dbReference type="OMA" id="RMKSVWD"/>
<dbReference type="PANTHER" id="PTHR45638">
    <property type="entry name" value="CYCLIC NUCLEOTIDE-GATED CATION CHANNEL SUBUNIT A"/>
    <property type="match status" value="1"/>
</dbReference>
<dbReference type="SMART" id="SM00367">
    <property type="entry name" value="LRR_CC"/>
    <property type="match status" value="8"/>
</dbReference>
<evidence type="ECO:0008006" key="14">
    <source>
        <dbReference type="Google" id="ProtNLM"/>
    </source>
</evidence>
<evidence type="ECO:0000256" key="8">
    <source>
        <dbReference type="ARBA" id="ARBA00023303"/>
    </source>
</evidence>
<dbReference type="InterPro" id="IPR001810">
    <property type="entry name" value="F-box_dom"/>
</dbReference>
<accession>A0A0E9NK02</accession>
<dbReference type="SUPFAM" id="SSF81383">
    <property type="entry name" value="F-box domain"/>
    <property type="match status" value="1"/>
</dbReference>
<dbReference type="SMART" id="SM00100">
    <property type="entry name" value="cNMP"/>
    <property type="match status" value="2"/>
</dbReference>
<dbReference type="PROSITE" id="PS50181">
    <property type="entry name" value="FBOX"/>
    <property type="match status" value="1"/>
</dbReference>
<name>A0A0E9NK02_SAICN</name>
<dbReference type="SMART" id="SM00256">
    <property type="entry name" value="FBOX"/>
    <property type="match status" value="1"/>
</dbReference>
<reference evidence="12 13" key="1">
    <citation type="journal article" date="2011" name="J. Gen. Appl. Microbiol.">
        <title>Draft genome sequencing of the enigmatic yeast Saitoella complicata.</title>
        <authorList>
            <person name="Nishida H."/>
            <person name="Hamamoto M."/>
            <person name="Sugiyama J."/>
        </authorList>
    </citation>
    <scope>NUCLEOTIDE SEQUENCE [LARGE SCALE GENOMIC DNA]</scope>
    <source>
        <strain evidence="12 13">NRRL Y-17804</strain>
    </source>
</reference>
<dbReference type="Proteomes" id="UP000033140">
    <property type="component" value="Unassembled WGS sequence"/>
</dbReference>
<dbReference type="InterPro" id="IPR006553">
    <property type="entry name" value="Leu-rich_rpt_Cys-con_subtyp"/>
</dbReference>
<dbReference type="Gene3D" id="1.20.1280.50">
    <property type="match status" value="1"/>
</dbReference>
<feature type="compositionally biased region" description="Polar residues" evidence="9">
    <location>
        <begin position="1"/>
        <end position="10"/>
    </location>
</feature>
<dbReference type="InterPro" id="IPR057207">
    <property type="entry name" value="FBXL15_LRR"/>
</dbReference>
<keyword evidence="13" id="KW-1185">Reference proteome</keyword>
<dbReference type="InterPro" id="IPR032675">
    <property type="entry name" value="LRR_dom_sf"/>
</dbReference>
<evidence type="ECO:0000256" key="7">
    <source>
        <dbReference type="ARBA" id="ARBA00023286"/>
    </source>
</evidence>
<dbReference type="CDD" id="cd00038">
    <property type="entry name" value="CAP_ED"/>
    <property type="match status" value="2"/>
</dbReference>
<dbReference type="InterPro" id="IPR036047">
    <property type="entry name" value="F-box-like_dom_sf"/>
</dbReference>
<reference evidence="12 13" key="2">
    <citation type="journal article" date="2014" name="J. Gen. Appl. Microbiol.">
        <title>The early diverging ascomycetous budding yeast Saitoella complicata has three histone deacetylases belonging to the Clr6, Hos2, and Rpd3 lineages.</title>
        <authorList>
            <person name="Nishida H."/>
            <person name="Matsumoto T."/>
            <person name="Kondo S."/>
            <person name="Hamamoto M."/>
            <person name="Yoshikawa H."/>
        </authorList>
    </citation>
    <scope>NUCLEOTIDE SEQUENCE [LARGE SCALE GENOMIC DNA]</scope>
    <source>
        <strain evidence="12 13">NRRL Y-17804</strain>
    </source>
</reference>
<keyword evidence="3" id="KW-0812">Transmembrane</keyword>
<feature type="region of interest" description="Disordered" evidence="9">
    <location>
        <begin position="1"/>
        <end position="26"/>
    </location>
</feature>
<keyword evidence="6" id="KW-0472">Membrane</keyword>
<feature type="domain" description="Cyclic nucleotide-binding" evidence="10">
    <location>
        <begin position="212"/>
        <end position="311"/>
    </location>
</feature>
<dbReference type="InterPro" id="IPR014710">
    <property type="entry name" value="RmlC-like_jellyroll"/>
</dbReference>
<dbReference type="STRING" id="698492.A0A0E9NK02"/>
<dbReference type="GO" id="GO:0005221">
    <property type="term" value="F:intracellularly cyclic nucleotide-activated monoatomic cation channel activity"/>
    <property type="evidence" value="ECO:0007669"/>
    <property type="project" value="InterPro"/>
</dbReference>
<dbReference type="SUPFAM" id="SSF51206">
    <property type="entry name" value="cAMP-binding domain-like"/>
    <property type="match status" value="2"/>
</dbReference>
<dbReference type="SUPFAM" id="SSF52047">
    <property type="entry name" value="RNI-like"/>
    <property type="match status" value="1"/>
</dbReference>
<feature type="domain" description="Cyclic nucleotide-binding" evidence="10">
    <location>
        <begin position="64"/>
        <end position="181"/>
    </location>
</feature>
<feature type="compositionally biased region" description="Polar residues" evidence="9">
    <location>
        <begin position="33"/>
        <end position="44"/>
    </location>
</feature>
<proteinExistence type="predicted"/>
<organism evidence="12 13">
    <name type="scientific">Saitoella complicata (strain BCRC 22490 / CBS 7301 / JCM 7358 / NBRC 10748 / NRRL Y-17804)</name>
    <dbReference type="NCBI Taxonomy" id="698492"/>
    <lineage>
        <taxon>Eukaryota</taxon>
        <taxon>Fungi</taxon>
        <taxon>Dikarya</taxon>
        <taxon>Ascomycota</taxon>
        <taxon>Taphrinomycotina</taxon>
        <taxon>Taphrinomycotina incertae sedis</taxon>
        <taxon>Saitoella</taxon>
    </lineage>
</organism>
<dbReference type="AlphaFoldDB" id="A0A0E9NK02"/>
<dbReference type="PROSITE" id="PS00888">
    <property type="entry name" value="CNMP_BINDING_1"/>
    <property type="match status" value="2"/>
</dbReference>
<evidence type="ECO:0000256" key="9">
    <source>
        <dbReference type="SAM" id="MobiDB-lite"/>
    </source>
</evidence>
<dbReference type="EMBL" id="BACD03000030">
    <property type="protein sequence ID" value="GAO50169.1"/>
    <property type="molecule type" value="Genomic_DNA"/>
</dbReference>
<evidence type="ECO:0000256" key="4">
    <source>
        <dbReference type="ARBA" id="ARBA00022989"/>
    </source>
</evidence>
<feature type="region of interest" description="Disordered" evidence="9">
    <location>
        <begin position="33"/>
        <end position="52"/>
    </location>
</feature>
<comment type="subcellular location">
    <subcellularLocation>
        <location evidence="1">Membrane</location>
        <topology evidence="1">Multi-pass membrane protein</topology>
    </subcellularLocation>
</comment>
<gene>
    <name evidence="12" type="ORF">G7K_4303-t1</name>
</gene>
<comment type="caution">
    <text evidence="12">The sequence shown here is derived from an EMBL/GenBank/DDBJ whole genome shotgun (WGS) entry which is preliminary data.</text>
</comment>
<evidence type="ECO:0000259" key="11">
    <source>
        <dbReference type="PROSITE" id="PS50181"/>
    </source>
</evidence>
<evidence type="ECO:0000259" key="10">
    <source>
        <dbReference type="PROSITE" id="PS50042"/>
    </source>
</evidence>
<dbReference type="Gene3D" id="2.60.120.10">
    <property type="entry name" value="Jelly Rolls"/>
    <property type="match status" value="2"/>
</dbReference>
<dbReference type="Gene3D" id="3.80.10.10">
    <property type="entry name" value="Ribonuclease Inhibitor"/>
    <property type="match status" value="2"/>
</dbReference>
<dbReference type="InterPro" id="IPR000595">
    <property type="entry name" value="cNMP-bd_dom"/>
</dbReference>
<evidence type="ECO:0000256" key="5">
    <source>
        <dbReference type="ARBA" id="ARBA00023065"/>
    </source>
</evidence>
<dbReference type="GO" id="GO:0016020">
    <property type="term" value="C:membrane"/>
    <property type="evidence" value="ECO:0007669"/>
    <property type="project" value="UniProtKB-SubCell"/>
</dbReference>
<keyword evidence="4" id="KW-1133">Transmembrane helix</keyword>
<keyword evidence="2" id="KW-0813">Transport</keyword>
<evidence type="ECO:0000256" key="3">
    <source>
        <dbReference type="ARBA" id="ARBA00022692"/>
    </source>
</evidence>
<evidence type="ECO:0000313" key="12">
    <source>
        <dbReference type="EMBL" id="GAO50169.1"/>
    </source>
</evidence>
<dbReference type="Pfam" id="PF00027">
    <property type="entry name" value="cNMP_binding"/>
    <property type="match status" value="2"/>
</dbReference>
<reference evidence="12 13" key="3">
    <citation type="journal article" date="2015" name="Genome Announc.">
        <title>Draft Genome Sequence of the Archiascomycetous Yeast Saitoella complicata.</title>
        <authorList>
            <person name="Yamauchi K."/>
            <person name="Kondo S."/>
            <person name="Hamamoto M."/>
            <person name="Takahashi Y."/>
            <person name="Ogura Y."/>
            <person name="Hayashi T."/>
            <person name="Nishida H."/>
        </authorList>
    </citation>
    <scope>NUCLEOTIDE SEQUENCE [LARGE SCALE GENOMIC DNA]</scope>
    <source>
        <strain evidence="12 13">NRRL Y-17804</strain>
    </source>
</reference>
<keyword evidence="7" id="KW-1071">Ligand-gated ion channel</keyword>
<dbReference type="PROSITE" id="PS00889">
    <property type="entry name" value="CNMP_BINDING_2"/>
    <property type="match status" value="2"/>
</dbReference>
<dbReference type="FunFam" id="2.60.120.10:FF:000057">
    <property type="entry name" value="Cyclic nucleotide-binding domain protein"/>
    <property type="match status" value="1"/>
</dbReference>